<dbReference type="RefSeq" id="WP_072299550.1">
    <property type="nucleotide sequence ID" value="NZ_FPIP01000002.1"/>
</dbReference>
<dbReference type="AlphaFoldDB" id="A0A1K1MGG1"/>
<sequence length="159" mass="18318">MNVTVYSREAIERIIAEGSFPDNTAVISFCDPVLKHIDKSYSRVDYSSACNDIFYCEVDDLDLDYLPEKGYTYDSFFPEAVELAKYINKAYCDGKDIICQCEYGQSRSAGCAAAILEHFYHTGISVFANYDYYPNQVVYHKIYDALEELKQLRKQTLIR</sequence>
<proteinExistence type="predicted"/>
<accession>A0A1K1MGG1</accession>
<evidence type="ECO:0008006" key="3">
    <source>
        <dbReference type="Google" id="ProtNLM"/>
    </source>
</evidence>
<evidence type="ECO:0000313" key="1">
    <source>
        <dbReference type="EMBL" id="SFW22237.1"/>
    </source>
</evidence>
<organism evidence="1 2">
    <name type="scientific">Ruminococcus flavefaciens</name>
    <dbReference type="NCBI Taxonomy" id="1265"/>
    <lineage>
        <taxon>Bacteria</taxon>
        <taxon>Bacillati</taxon>
        <taxon>Bacillota</taxon>
        <taxon>Clostridia</taxon>
        <taxon>Eubacteriales</taxon>
        <taxon>Oscillospiraceae</taxon>
        <taxon>Ruminococcus</taxon>
    </lineage>
</organism>
<evidence type="ECO:0000313" key="2">
    <source>
        <dbReference type="Proteomes" id="UP000183461"/>
    </source>
</evidence>
<reference evidence="2" key="1">
    <citation type="submission" date="2016-11" db="EMBL/GenBank/DDBJ databases">
        <authorList>
            <person name="Varghese N."/>
            <person name="Submissions S."/>
        </authorList>
    </citation>
    <scope>NUCLEOTIDE SEQUENCE [LARGE SCALE GENOMIC DNA]</scope>
    <source>
        <strain evidence="2">YL228</strain>
    </source>
</reference>
<dbReference type="Proteomes" id="UP000183461">
    <property type="component" value="Unassembled WGS sequence"/>
</dbReference>
<name>A0A1K1MGG1_RUMFL</name>
<dbReference type="EMBL" id="FPIP01000002">
    <property type="protein sequence ID" value="SFW22237.1"/>
    <property type="molecule type" value="Genomic_DNA"/>
</dbReference>
<gene>
    <name evidence="1" type="ORF">SAMN02910280_1185</name>
</gene>
<protein>
    <recommendedName>
        <fullName evidence="3">Dual specificity phosphatase, catalytic domain</fullName>
    </recommendedName>
</protein>